<feature type="transmembrane region" description="Helical" evidence="1">
    <location>
        <begin position="159"/>
        <end position="179"/>
    </location>
</feature>
<reference evidence="2 3" key="1">
    <citation type="journal article" date="2019" name="Int. J. Syst. Evol. Microbiol.">
        <title>The Global Catalogue of Microorganisms (GCM) 10K type strain sequencing project: providing services to taxonomists for standard genome sequencing and annotation.</title>
        <authorList>
            <consortium name="The Broad Institute Genomics Platform"/>
            <consortium name="The Broad Institute Genome Sequencing Center for Infectious Disease"/>
            <person name="Wu L."/>
            <person name="Ma J."/>
        </authorList>
    </citation>
    <scope>NUCLEOTIDE SEQUENCE [LARGE SCALE GENOMIC DNA]</scope>
    <source>
        <strain evidence="2 3">JCM 8201</strain>
    </source>
</reference>
<dbReference type="RefSeq" id="WP_344456047.1">
    <property type="nucleotide sequence ID" value="NZ_BAAATZ010000032.1"/>
</dbReference>
<keyword evidence="1" id="KW-0812">Transmembrane</keyword>
<proteinExistence type="predicted"/>
<feature type="transmembrane region" description="Helical" evidence="1">
    <location>
        <begin position="9"/>
        <end position="29"/>
    </location>
</feature>
<feature type="transmembrane region" description="Helical" evidence="1">
    <location>
        <begin position="66"/>
        <end position="90"/>
    </location>
</feature>
<comment type="caution">
    <text evidence="2">The sequence shown here is derived from an EMBL/GenBank/DDBJ whole genome shotgun (WGS) entry which is preliminary data.</text>
</comment>
<keyword evidence="1" id="KW-1133">Transmembrane helix</keyword>
<keyword evidence="3" id="KW-1185">Reference proteome</keyword>
<feature type="transmembrane region" description="Helical" evidence="1">
    <location>
        <begin position="318"/>
        <end position="336"/>
    </location>
</feature>
<accession>A0ABN3UNY4</accession>
<dbReference type="EMBL" id="BAAATZ010000032">
    <property type="protein sequence ID" value="GAA2736310.1"/>
    <property type="molecule type" value="Genomic_DNA"/>
</dbReference>
<evidence type="ECO:0000313" key="3">
    <source>
        <dbReference type="Proteomes" id="UP001501842"/>
    </source>
</evidence>
<feature type="transmembrane region" description="Helical" evidence="1">
    <location>
        <begin position="116"/>
        <end position="139"/>
    </location>
</feature>
<sequence length="341" mass="36563">MIWLSWRQFRLQACVAAVTLALFAAYLLYLGTDIRDAHASALTRCGRGGDCGQIMNQFQSGYQNTLLLLAAGLGLALALIGAFWGAPLVAREFEAGTHRLVWNQSVTRRRWFASRLAFTVLAGAITAGAAGALLTWAAAPVDEAAGNRFSTVLFGSRDLVPAAYAVFAVVFGAVVGLLVRRTLPAMAITLVGFLAFQFFVPNVIRSHLMAPQRTTLAMTAEAVNQARNLGNFSGDAVIGGITVPGRPDAWVSRTSPLLTADGDPLEKSAFNACLDDPPKTDTRGTFGDTAACLGGLGLHLEVDYHPGGRYWAFQWRETGLYLLLSGLLTAFGLWRVRRGPS</sequence>
<evidence type="ECO:0000313" key="2">
    <source>
        <dbReference type="EMBL" id="GAA2736310.1"/>
    </source>
</evidence>
<organism evidence="2 3">
    <name type="scientific">Actinocorallia aurantiaca</name>
    <dbReference type="NCBI Taxonomy" id="46204"/>
    <lineage>
        <taxon>Bacteria</taxon>
        <taxon>Bacillati</taxon>
        <taxon>Actinomycetota</taxon>
        <taxon>Actinomycetes</taxon>
        <taxon>Streptosporangiales</taxon>
        <taxon>Thermomonosporaceae</taxon>
        <taxon>Actinocorallia</taxon>
    </lineage>
</organism>
<protein>
    <submittedName>
        <fullName evidence="2">Transporter</fullName>
    </submittedName>
</protein>
<feature type="transmembrane region" description="Helical" evidence="1">
    <location>
        <begin position="186"/>
        <end position="204"/>
    </location>
</feature>
<gene>
    <name evidence="2" type="ORF">GCM10010439_63080</name>
</gene>
<dbReference type="Proteomes" id="UP001501842">
    <property type="component" value="Unassembled WGS sequence"/>
</dbReference>
<keyword evidence="1" id="KW-0472">Membrane</keyword>
<evidence type="ECO:0000256" key="1">
    <source>
        <dbReference type="SAM" id="Phobius"/>
    </source>
</evidence>
<name>A0ABN3UNY4_9ACTN</name>